<dbReference type="GO" id="GO:0006281">
    <property type="term" value="P:DNA repair"/>
    <property type="evidence" value="ECO:0007669"/>
    <property type="project" value="UniProtKB-KW"/>
</dbReference>
<comment type="similarity">
    <text evidence="1">Belongs to the helicase family.</text>
</comment>
<dbReference type="PANTHER" id="PTHR10492:SF78">
    <property type="entry name" value="ATP-DEPENDENT DNA HELICASE"/>
    <property type="match status" value="1"/>
</dbReference>
<comment type="catalytic activity">
    <reaction evidence="1">
        <text>ATP + H2O = ADP + phosphate + H(+)</text>
        <dbReference type="Rhea" id="RHEA:13065"/>
        <dbReference type="ChEBI" id="CHEBI:15377"/>
        <dbReference type="ChEBI" id="CHEBI:15378"/>
        <dbReference type="ChEBI" id="CHEBI:30616"/>
        <dbReference type="ChEBI" id="CHEBI:43474"/>
        <dbReference type="ChEBI" id="CHEBI:456216"/>
        <dbReference type="EC" id="5.6.2.3"/>
    </reaction>
</comment>
<proteinExistence type="inferred from homology"/>
<keyword evidence="1" id="KW-0067">ATP-binding</keyword>
<dbReference type="EMBL" id="ASHM01090845">
    <property type="protein sequence ID" value="PNX63583.1"/>
    <property type="molecule type" value="Genomic_DNA"/>
</dbReference>
<dbReference type="InterPro" id="IPR010285">
    <property type="entry name" value="DNA_helicase_pif1-like_DEAD"/>
</dbReference>
<evidence type="ECO:0000313" key="3">
    <source>
        <dbReference type="EMBL" id="PNX63583.1"/>
    </source>
</evidence>
<protein>
    <recommendedName>
        <fullName evidence="1">ATP-dependent DNA helicase</fullName>
        <ecNumber evidence="1">5.6.2.3</ecNumber>
    </recommendedName>
</protein>
<dbReference type="Pfam" id="PF05970">
    <property type="entry name" value="PIF1"/>
    <property type="match status" value="1"/>
</dbReference>
<dbReference type="GO" id="GO:0016887">
    <property type="term" value="F:ATP hydrolysis activity"/>
    <property type="evidence" value="ECO:0007669"/>
    <property type="project" value="RHEA"/>
</dbReference>
<keyword evidence="1" id="KW-0234">DNA repair</keyword>
<reference evidence="3 4" key="1">
    <citation type="journal article" date="2014" name="Am. J. Bot.">
        <title>Genome assembly and annotation for red clover (Trifolium pratense; Fabaceae).</title>
        <authorList>
            <person name="Istvanek J."/>
            <person name="Jaros M."/>
            <person name="Krenek A."/>
            <person name="Repkova J."/>
        </authorList>
    </citation>
    <scope>NUCLEOTIDE SEQUENCE [LARGE SCALE GENOMIC DNA]</scope>
    <source>
        <strain evidence="4">cv. Tatra</strain>
        <tissue evidence="3">Young leaves</tissue>
    </source>
</reference>
<dbReference type="GO" id="GO:0043139">
    <property type="term" value="F:5'-3' DNA helicase activity"/>
    <property type="evidence" value="ECO:0007669"/>
    <property type="project" value="UniProtKB-EC"/>
</dbReference>
<accession>A0A2K3KBD4</accession>
<sequence length="45" mass="4990">ALLLPGGRTEHSKFHLPVPTLDNSMCKIAYKDDLADLLRATKLII</sequence>
<keyword evidence="1" id="KW-0547">Nucleotide-binding</keyword>
<dbReference type="Proteomes" id="UP000236291">
    <property type="component" value="Unassembled WGS sequence"/>
</dbReference>
<dbReference type="GO" id="GO:0006310">
    <property type="term" value="P:DNA recombination"/>
    <property type="evidence" value="ECO:0007669"/>
    <property type="project" value="UniProtKB-KW"/>
</dbReference>
<organism evidence="3 4">
    <name type="scientific">Trifolium pratense</name>
    <name type="common">Red clover</name>
    <dbReference type="NCBI Taxonomy" id="57577"/>
    <lineage>
        <taxon>Eukaryota</taxon>
        <taxon>Viridiplantae</taxon>
        <taxon>Streptophyta</taxon>
        <taxon>Embryophyta</taxon>
        <taxon>Tracheophyta</taxon>
        <taxon>Spermatophyta</taxon>
        <taxon>Magnoliopsida</taxon>
        <taxon>eudicotyledons</taxon>
        <taxon>Gunneridae</taxon>
        <taxon>Pentapetalae</taxon>
        <taxon>rosids</taxon>
        <taxon>fabids</taxon>
        <taxon>Fabales</taxon>
        <taxon>Fabaceae</taxon>
        <taxon>Papilionoideae</taxon>
        <taxon>50 kb inversion clade</taxon>
        <taxon>NPAAA clade</taxon>
        <taxon>Hologalegina</taxon>
        <taxon>IRL clade</taxon>
        <taxon>Trifolieae</taxon>
        <taxon>Trifolium</taxon>
    </lineage>
</organism>
<dbReference type="GO" id="GO:0000723">
    <property type="term" value="P:telomere maintenance"/>
    <property type="evidence" value="ECO:0007669"/>
    <property type="project" value="InterPro"/>
</dbReference>
<evidence type="ECO:0000259" key="2">
    <source>
        <dbReference type="Pfam" id="PF05970"/>
    </source>
</evidence>
<keyword evidence="1 3" id="KW-0347">Helicase</keyword>
<feature type="domain" description="DNA helicase Pif1-like DEAD-box helicase" evidence="2">
    <location>
        <begin position="1"/>
        <end position="45"/>
    </location>
</feature>
<dbReference type="GO" id="GO:0005524">
    <property type="term" value="F:ATP binding"/>
    <property type="evidence" value="ECO:0007669"/>
    <property type="project" value="UniProtKB-KW"/>
</dbReference>
<dbReference type="EC" id="5.6.2.3" evidence="1"/>
<dbReference type="PANTHER" id="PTHR10492">
    <property type="match status" value="1"/>
</dbReference>
<evidence type="ECO:0000313" key="4">
    <source>
        <dbReference type="Proteomes" id="UP000236291"/>
    </source>
</evidence>
<keyword evidence="1" id="KW-0378">Hydrolase</keyword>
<gene>
    <name evidence="3" type="ORF">L195_g053579</name>
</gene>
<comment type="caution">
    <text evidence="3">The sequence shown here is derived from an EMBL/GenBank/DDBJ whole genome shotgun (WGS) entry which is preliminary data.</text>
</comment>
<keyword evidence="1" id="KW-0227">DNA damage</keyword>
<comment type="cofactor">
    <cofactor evidence="1">
        <name>Mg(2+)</name>
        <dbReference type="ChEBI" id="CHEBI:18420"/>
    </cofactor>
</comment>
<keyword evidence="1" id="KW-0233">DNA recombination</keyword>
<feature type="non-terminal residue" evidence="3">
    <location>
        <position position="1"/>
    </location>
</feature>
<evidence type="ECO:0000256" key="1">
    <source>
        <dbReference type="RuleBase" id="RU363044"/>
    </source>
</evidence>
<reference evidence="3 4" key="2">
    <citation type="journal article" date="2017" name="Front. Plant Sci.">
        <title>Gene Classification and Mining of Molecular Markers Useful in Red Clover (Trifolium pratense) Breeding.</title>
        <authorList>
            <person name="Istvanek J."/>
            <person name="Dluhosova J."/>
            <person name="Dluhos P."/>
            <person name="Patkova L."/>
            <person name="Nedelnik J."/>
            <person name="Repkova J."/>
        </authorList>
    </citation>
    <scope>NUCLEOTIDE SEQUENCE [LARGE SCALE GENOMIC DNA]</scope>
    <source>
        <strain evidence="4">cv. Tatra</strain>
        <tissue evidence="3">Young leaves</tissue>
    </source>
</reference>
<name>A0A2K3KBD4_TRIPR</name>
<dbReference type="AlphaFoldDB" id="A0A2K3KBD4"/>